<evidence type="ECO:0000256" key="13">
    <source>
        <dbReference type="ARBA" id="ARBA00022917"/>
    </source>
</evidence>
<dbReference type="SUPFAM" id="SSF57770">
    <property type="entry name" value="Methionyl-tRNA synthetase (MetRS), Zn-domain"/>
    <property type="match status" value="1"/>
</dbReference>
<dbReference type="PROSITE" id="PS00178">
    <property type="entry name" value="AA_TRNA_LIGASE_I"/>
    <property type="match status" value="1"/>
</dbReference>
<dbReference type="PANTHER" id="PTHR45765">
    <property type="entry name" value="METHIONINE--TRNA LIGASE"/>
    <property type="match status" value="1"/>
</dbReference>
<feature type="short sequence motif" description="'HIGH' region" evidence="16">
    <location>
        <begin position="14"/>
        <end position="24"/>
    </location>
</feature>
<keyword evidence="11 16" id="KW-0067">ATP-binding</keyword>
<comment type="cofactor">
    <cofactor evidence="16">
        <name>Zn(2+)</name>
        <dbReference type="ChEBI" id="CHEBI:29105"/>
    </cofactor>
    <text evidence="16">Binds 1 zinc ion per subunit.</text>
</comment>
<dbReference type="EMBL" id="JBHLSS010000132">
    <property type="protein sequence ID" value="MFC0711789.1"/>
    <property type="molecule type" value="Genomic_DNA"/>
</dbReference>
<evidence type="ECO:0000256" key="5">
    <source>
        <dbReference type="ARBA" id="ARBA00022490"/>
    </source>
</evidence>
<keyword evidence="8 16" id="KW-0479">Metal-binding</keyword>
<dbReference type="SUPFAM" id="SSF52374">
    <property type="entry name" value="Nucleotidylyl transferase"/>
    <property type="match status" value="1"/>
</dbReference>
<feature type="domain" description="TRNA-binding" evidence="17">
    <location>
        <begin position="579"/>
        <end position="681"/>
    </location>
</feature>
<evidence type="ECO:0000256" key="4">
    <source>
        <dbReference type="ARBA" id="ARBA00011738"/>
    </source>
</evidence>
<comment type="subunit">
    <text evidence="4 16">Homodimer.</text>
</comment>
<dbReference type="Gene3D" id="2.20.28.20">
    <property type="entry name" value="Methionyl-tRNA synthetase, Zn-domain"/>
    <property type="match status" value="1"/>
</dbReference>
<evidence type="ECO:0000256" key="6">
    <source>
        <dbReference type="ARBA" id="ARBA00022555"/>
    </source>
</evidence>
<keyword evidence="14 16" id="KW-0030">Aminoacyl-tRNA synthetase</keyword>
<dbReference type="InterPro" id="IPR014758">
    <property type="entry name" value="Met-tRNA_synth"/>
</dbReference>
<dbReference type="PANTHER" id="PTHR45765:SF1">
    <property type="entry name" value="METHIONINE--TRNA LIGASE, CYTOPLASMIC"/>
    <property type="match status" value="1"/>
</dbReference>
<evidence type="ECO:0000259" key="17">
    <source>
        <dbReference type="PROSITE" id="PS50886"/>
    </source>
</evidence>
<dbReference type="NCBIfam" id="TIGR00398">
    <property type="entry name" value="metG"/>
    <property type="match status" value="1"/>
</dbReference>
<dbReference type="CDD" id="cd07957">
    <property type="entry name" value="Anticodon_Ia_Met"/>
    <property type="match status" value="1"/>
</dbReference>
<name>A0ABV6SQH8_AZOPA</name>
<keyword evidence="10 16" id="KW-0862">Zinc</keyword>
<comment type="catalytic activity">
    <reaction evidence="15 16">
        <text>tRNA(Met) + L-methionine + ATP = L-methionyl-tRNA(Met) + AMP + diphosphate</text>
        <dbReference type="Rhea" id="RHEA:13481"/>
        <dbReference type="Rhea" id="RHEA-COMP:9667"/>
        <dbReference type="Rhea" id="RHEA-COMP:9698"/>
        <dbReference type="ChEBI" id="CHEBI:30616"/>
        <dbReference type="ChEBI" id="CHEBI:33019"/>
        <dbReference type="ChEBI" id="CHEBI:57844"/>
        <dbReference type="ChEBI" id="CHEBI:78442"/>
        <dbReference type="ChEBI" id="CHEBI:78530"/>
        <dbReference type="ChEBI" id="CHEBI:456215"/>
        <dbReference type="EC" id="6.1.1.10"/>
    </reaction>
</comment>
<dbReference type="Gene3D" id="1.10.730.10">
    <property type="entry name" value="Isoleucyl-tRNA Synthetase, Domain 1"/>
    <property type="match status" value="1"/>
</dbReference>
<protein>
    <recommendedName>
        <fullName evidence="16">Methionine--tRNA ligase</fullName>
        <ecNumber evidence="16">6.1.1.10</ecNumber>
    </recommendedName>
    <alternativeName>
        <fullName evidence="16">Methionyl-tRNA synthetase</fullName>
        <shortName evidence="16">MetRS</shortName>
    </alternativeName>
</protein>
<dbReference type="SUPFAM" id="SSF47323">
    <property type="entry name" value="Anticodon-binding domain of a subclass of class I aminoacyl-tRNA synthetases"/>
    <property type="match status" value="1"/>
</dbReference>
<dbReference type="InterPro" id="IPR029038">
    <property type="entry name" value="MetRS_Zn"/>
</dbReference>
<dbReference type="Pfam" id="PF09334">
    <property type="entry name" value="tRNA-synt_1g"/>
    <property type="match status" value="1"/>
</dbReference>
<dbReference type="Gene3D" id="3.40.50.620">
    <property type="entry name" value="HUPs"/>
    <property type="match status" value="1"/>
</dbReference>
<gene>
    <name evidence="16 18" type="primary">metG</name>
    <name evidence="18" type="ORF">ACFFGX_20305</name>
</gene>
<evidence type="ECO:0000256" key="16">
    <source>
        <dbReference type="HAMAP-Rule" id="MF_00098"/>
    </source>
</evidence>
<evidence type="ECO:0000256" key="14">
    <source>
        <dbReference type="ARBA" id="ARBA00023146"/>
    </source>
</evidence>
<dbReference type="RefSeq" id="WP_376948828.1">
    <property type="nucleotide sequence ID" value="NZ_CP171449.1"/>
</dbReference>
<comment type="function">
    <text evidence="1 16">Is required not only for elongation of protein synthesis but also for the initiation of all mRNA translation through initiator tRNA(fMet) aminoacylation.</text>
</comment>
<evidence type="ECO:0000256" key="7">
    <source>
        <dbReference type="ARBA" id="ARBA00022598"/>
    </source>
</evidence>
<dbReference type="Pfam" id="PF19303">
    <property type="entry name" value="Anticodon_3"/>
    <property type="match status" value="1"/>
</dbReference>
<evidence type="ECO:0000256" key="2">
    <source>
        <dbReference type="ARBA" id="ARBA00004496"/>
    </source>
</evidence>
<evidence type="ECO:0000256" key="15">
    <source>
        <dbReference type="ARBA" id="ARBA00047364"/>
    </source>
</evidence>
<evidence type="ECO:0000256" key="11">
    <source>
        <dbReference type="ARBA" id="ARBA00022840"/>
    </source>
</evidence>
<dbReference type="InterPro" id="IPR023458">
    <property type="entry name" value="Met-tRNA_ligase_1"/>
</dbReference>
<dbReference type="SUPFAM" id="SSF50249">
    <property type="entry name" value="Nucleic acid-binding proteins"/>
    <property type="match status" value="1"/>
</dbReference>
<dbReference type="PROSITE" id="PS50886">
    <property type="entry name" value="TRBD"/>
    <property type="match status" value="1"/>
</dbReference>
<accession>A0ABV6SQH8</accession>
<comment type="caution">
    <text evidence="18">The sequence shown here is derived from an EMBL/GenBank/DDBJ whole genome shotgun (WGS) entry which is preliminary data.</text>
</comment>
<keyword evidence="19" id="KW-1185">Reference proteome</keyword>
<dbReference type="HAMAP" id="MF_00098">
    <property type="entry name" value="Met_tRNA_synth_type1"/>
    <property type="match status" value="1"/>
</dbReference>
<reference evidence="18 19" key="1">
    <citation type="submission" date="2024-09" db="EMBL/GenBank/DDBJ databases">
        <authorList>
            <person name="Sun Q."/>
            <person name="Mori K."/>
        </authorList>
    </citation>
    <scope>NUCLEOTIDE SEQUENCE [LARGE SCALE GENOMIC DNA]</scope>
    <source>
        <strain evidence="18 19">NCAIM B.01794</strain>
    </source>
</reference>
<organism evidence="18 19">
    <name type="scientific">Azorhizophilus paspali</name>
    <name type="common">Azotobacter paspali</name>
    <dbReference type="NCBI Taxonomy" id="69963"/>
    <lineage>
        <taxon>Bacteria</taxon>
        <taxon>Pseudomonadati</taxon>
        <taxon>Pseudomonadota</taxon>
        <taxon>Gammaproteobacteria</taxon>
        <taxon>Pseudomonadales</taxon>
        <taxon>Pseudomonadaceae</taxon>
        <taxon>Azorhizophilus</taxon>
    </lineage>
</organism>
<keyword evidence="6 16" id="KW-0820">tRNA-binding</keyword>
<keyword evidence="9 16" id="KW-0547">Nucleotide-binding</keyword>
<proteinExistence type="inferred from homology"/>
<dbReference type="InterPro" id="IPR041872">
    <property type="entry name" value="Anticodon_Met"/>
</dbReference>
<dbReference type="InterPro" id="IPR001412">
    <property type="entry name" value="aa-tRNA-synth_I_CS"/>
</dbReference>
<dbReference type="CDD" id="cd00814">
    <property type="entry name" value="MetRS_core"/>
    <property type="match status" value="1"/>
</dbReference>
<keyword evidence="12 16" id="KW-0694">RNA-binding</keyword>
<dbReference type="GO" id="GO:0004825">
    <property type="term" value="F:methionine-tRNA ligase activity"/>
    <property type="evidence" value="ECO:0007669"/>
    <property type="project" value="UniProtKB-EC"/>
</dbReference>
<feature type="short sequence motif" description="'KMSKS' region" evidence="16">
    <location>
        <begin position="331"/>
        <end position="335"/>
    </location>
</feature>
<evidence type="ECO:0000256" key="12">
    <source>
        <dbReference type="ARBA" id="ARBA00022884"/>
    </source>
</evidence>
<dbReference type="Pfam" id="PF01588">
    <property type="entry name" value="tRNA_bind"/>
    <property type="match status" value="1"/>
</dbReference>
<evidence type="ECO:0000256" key="3">
    <source>
        <dbReference type="ARBA" id="ARBA00008258"/>
    </source>
</evidence>
<dbReference type="InterPro" id="IPR014729">
    <property type="entry name" value="Rossmann-like_a/b/a_fold"/>
</dbReference>
<dbReference type="PRINTS" id="PR01041">
    <property type="entry name" value="TRNASYNTHMET"/>
</dbReference>
<feature type="binding site" evidence="16">
    <location>
        <position position="158"/>
    </location>
    <ligand>
        <name>Zn(2+)</name>
        <dbReference type="ChEBI" id="CHEBI:29105"/>
    </ligand>
</feature>
<dbReference type="InterPro" id="IPR015413">
    <property type="entry name" value="Methionyl/Leucyl_tRNA_Synth"/>
</dbReference>
<comment type="subcellular location">
    <subcellularLocation>
        <location evidence="2 16">Cytoplasm</location>
    </subcellularLocation>
</comment>
<dbReference type="EC" id="6.1.1.10" evidence="16"/>
<evidence type="ECO:0000256" key="9">
    <source>
        <dbReference type="ARBA" id="ARBA00022741"/>
    </source>
</evidence>
<dbReference type="InterPro" id="IPR012340">
    <property type="entry name" value="NA-bd_OB-fold"/>
</dbReference>
<dbReference type="InterPro" id="IPR002547">
    <property type="entry name" value="tRNA-bd_dom"/>
</dbReference>
<keyword evidence="7 16" id="KW-0436">Ligase</keyword>
<dbReference type="Proteomes" id="UP001589891">
    <property type="component" value="Unassembled WGS sequence"/>
</dbReference>
<keyword evidence="5 16" id="KW-0963">Cytoplasm</keyword>
<dbReference type="InterPro" id="IPR033911">
    <property type="entry name" value="MetRS_core"/>
</dbReference>
<dbReference type="Gene3D" id="2.40.50.140">
    <property type="entry name" value="Nucleic acid-binding proteins"/>
    <property type="match status" value="1"/>
</dbReference>
<evidence type="ECO:0000313" key="19">
    <source>
        <dbReference type="Proteomes" id="UP001589891"/>
    </source>
</evidence>
<evidence type="ECO:0000256" key="8">
    <source>
        <dbReference type="ARBA" id="ARBA00022723"/>
    </source>
</evidence>
<keyword evidence="13 16" id="KW-0648">Protein biosynthesis</keyword>
<evidence type="ECO:0000256" key="10">
    <source>
        <dbReference type="ARBA" id="ARBA00022833"/>
    </source>
</evidence>
<evidence type="ECO:0000256" key="1">
    <source>
        <dbReference type="ARBA" id="ARBA00003314"/>
    </source>
</evidence>
<sequence length="681" mass="75868">MPEARQILVTSALPYANGSIHLGHMLEHIQTDIWVRFQKQRGNQCVYVCADDAHGSAIMLRAEKEGITPEQLIAYVQAEHSADFADFLVDFDNYHSTHAKENRALSEAIYLRLRDAGHIATRSVTQYFDPEKGMFLADRFIKGTCPKCGAEDQYGDNCEKCGATYEPTELKDPRSAISGATPVLKDSKHFFFKLPDFEAMLKEWTRSGTLQEAVANKIAEWLDGGLQEWDISRDAPYFGFEIPDEPGKYFYVWLDAPIGYMASFKNLCARRPELDFDAFWCKDSKAELYHFIGKDIVNFHTLFWPAMLEGAGFRKPTAVNVHGYLTVNGQKMSKSRGTFIKARTYLDHLNPEYLRYYYASKLSRGVDDLDLNLEDFVQKVNSDLVGKVVNIASRCAGFIHKGNAGLMVDANPEPELWEAFQVAAPAIAEAYEGRDFGRAMREIMALADRANAWIADKAPWALNKQEGKQAEVQEICAFGINLFRQLLIFLKPVLPNLATAAEAFLNVAPLTWQDHALRLANHPLNPFTPLMTRIEPAKIDAMIEASKEDLAAQNTEAAAPQGNGELVKEPLAPEIDFNAFAAVDLRIALIEKAEFVEGADKLLRLTLDIGDAKRNVFSGIKSAYPEPSELEGRLTLYVANLAPRKMKFGLSEGMVLAAGPGGNEIFLLSPDAGAKPGQRVH</sequence>
<evidence type="ECO:0000313" key="18">
    <source>
        <dbReference type="EMBL" id="MFC0711789.1"/>
    </source>
</evidence>
<feature type="binding site" evidence="16">
    <location>
        <position position="148"/>
    </location>
    <ligand>
        <name>Zn(2+)</name>
        <dbReference type="ChEBI" id="CHEBI:29105"/>
    </ligand>
</feature>
<dbReference type="InterPro" id="IPR009080">
    <property type="entry name" value="tRNAsynth_Ia_anticodon-bd"/>
</dbReference>
<dbReference type="NCBIfam" id="NF001100">
    <property type="entry name" value="PRK00133.1"/>
    <property type="match status" value="1"/>
</dbReference>
<comment type="similarity">
    <text evidence="3 16">Belongs to the class-I aminoacyl-tRNA synthetase family. MetG type 1 subfamily.</text>
</comment>
<feature type="binding site" evidence="16">
    <location>
        <position position="161"/>
    </location>
    <ligand>
        <name>Zn(2+)</name>
        <dbReference type="ChEBI" id="CHEBI:29105"/>
    </ligand>
</feature>
<feature type="binding site" evidence="16">
    <location>
        <position position="334"/>
    </location>
    <ligand>
        <name>ATP</name>
        <dbReference type="ChEBI" id="CHEBI:30616"/>
    </ligand>
</feature>
<dbReference type="CDD" id="cd02800">
    <property type="entry name" value="tRNA_bind_EcMetRS_like"/>
    <property type="match status" value="1"/>
</dbReference>
<feature type="binding site" evidence="16">
    <location>
        <position position="145"/>
    </location>
    <ligand>
        <name>Zn(2+)</name>
        <dbReference type="ChEBI" id="CHEBI:29105"/>
    </ligand>
</feature>
<dbReference type="InterPro" id="IPR004495">
    <property type="entry name" value="Met-tRNA-synth_bsu_C"/>
</dbReference>
<dbReference type="NCBIfam" id="TIGR00399">
    <property type="entry name" value="metG_C_term"/>
    <property type="match status" value="1"/>
</dbReference>